<proteinExistence type="inferred from homology"/>
<evidence type="ECO:0000256" key="3">
    <source>
        <dbReference type="SAM" id="MobiDB-lite"/>
    </source>
</evidence>
<organism evidence="5 6">
    <name type="scientific">Porites lobata</name>
    <dbReference type="NCBI Taxonomy" id="104759"/>
    <lineage>
        <taxon>Eukaryota</taxon>
        <taxon>Metazoa</taxon>
        <taxon>Cnidaria</taxon>
        <taxon>Anthozoa</taxon>
        <taxon>Hexacorallia</taxon>
        <taxon>Scleractinia</taxon>
        <taxon>Fungiina</taxon>
        <taxon>Poritidae</taxon>
        <taxon>Porites</taxon>
    </lineage>
</organism>
<dbReference type="InterPro" id="IPR024326">
    <property type="entry name" value="RRP7_C"/>
</dbReference>
<dbReference type="Proteomes" id="UP001159405">
    <property type="component" value="Unassembled WGS sequence"/>
</dbReference>
<dbReference type="PROSITE" id="PS50102">
    <property type="entry name" value="RRM"/>
    <property type="match status" value="1"/>
</dbReference>
<feature type="domain" description="RRM" evidence="4">
    <location>
        <begin position="43"/>
        <end position="129"/>
    </location>
</feature>
<evidence type="ECO:0000256" key="1">
    <source>
        <dbReference type="ARBA" id="ARBA00006110"/>
    </source>
</evidence>
<dbReference type="InterPro" id="IPR040446">
    <property type="entry name" value="RRP7"/>
</dbReference>
<dbReference type="InterPro" id="IPR012677">
    <property type="entry name" value="Nucleotide-bd_a/b_plait_sf"/>
</dbReference>
<keyword evidence="2" id="KW-0694">RNA-binding</keyword>
<dbReference type="PANTHER" id="PTHR13191">
    <property type="entry name" value="RIBOSOMAL RNA PROCESSING PROTEIN 7-RELATED"/>
    <property type="match status" value="1"/>
</dbReference>
<dbReference type="InterPro" id="IPR040447">
    <property type="entry name" value="RRM_Rrp7"/>
</dbReference>
<protein>
    <recommendedName>
        <fullName evidence="4">RRM domain-containing protein</fullName>
    </recommendedName>
</protein>
<dbReference type="CDD" id="cd12294">
    <property type="entry name" value="RRM_Rrp7A"/>
    <property type="match status" value="1"/>
</dbReference>
<dbReference type="InterPro" id="IPR034890">
    <property type="entry name" value="Rrp7A_RRM"/>
</dbReference>
<dbReference type="Gene3D" id="3.30.70.330">
    <property type="match status" value="1"/>
</dbReference>
<dbReference type="SUPFAM" id="SSF54928">
    <property type="entry name" value="RNA-binding domain, RBD"/>
    <property type="match status" value="1"/>
</dbReference>
<dbReference type="PANTHER" id="PTHR13191:SF0">
    <property type="entry name" value="RIBOSOMAL RNA-PROCESSING PROTEIN 7 HOMOLOG A-RELATED"/>
    <property type="match status" value="1"/>
</dbReference>
<evidence type="ECO:0000313" key="6">
    <source>
        <dbReference type="Proteomes" id="UP001159405"/>
    </source>
</evidence>
<reference evidence="5 6" key="1">
    <citation type="submission" date="2022-05" db="EMBL/GenBank/DDBJ databases">
        <authorList>
            <consortium name="Genoscope - CEA"/>
            <person name="William W."/>
        </authorList>
    </citation>
    <scope>NUCLEOTIDE SEQUENCE [LARGE SCALE GENOMIC DNA]</scope>
</reference>
<name>A0ABN8PH59_9CNID</name>
<sequence length="261" mass="30098">MASEVSGFRTICVKFNEKCSSYHFLFCKRHSTRDEDAKKPPDKTLFVVNIPPYCTKGALKRLFSCCGAIKDVYLVKQPGSEEKETARLVIPSQKVKGFKVGYIVFKKSSSINTALALDSSTVRVLSTTDQPVITGMKKWIQEYYQQYPDSTNLQAEIDEFMAKFDGNKEQMDKEAAEAQNQPDDEGWVTVGRSGRNPAAPRLDPAELEEKRKKKKKRALLNFYQFQQRESRREHIANLRKKFDEDKKRIAEMKSARKFRPY</sequence>
<feature type="region of interest" description="Disordered" evidence="3">
    <location>
        <begin position="170"/>
        <end position="213"/>
    </location>
</feature>
<comment type="similarity">
    <text evidence="1">Belongs to the RRP7 family.</text>
</comment>
<dbReference type="EMBL" id="CALNXK010000071">
    <property type="protein sequence ID" value="CAH3143479.1"/>
    <property type="molecule type" value="Genomic_DNA"/>
</dbReference>
<evidence type="ECO:0000313" key="5">
    <source>
        <dbReference type="EMBL" id="CAH3143479.1"/>
    </source>
</evidence>
<keyword evidence="6" id="KW-1185">Reference proteome</keyword>
<dbReference type="InterPro" id="IPR000504">
    <property type="entry name" value="RRM_dom"/>
</dbReference>
<comment type="caution">
    <text evidence="5">The sequence shown here is derived from an EMBL/GenBank/DDBJ whole genome shotgun (WGS) entry which is preliminary data.</text>
</comment>
<dbReference type="CDD" id="cd12951">
    <property type="entry name" value="RRP7_Rrp7A"/>
    <property type="match status" value="1"/>
</dbReference>
<accession>A0ABN8PH59</accession>
<dbReference type="Pfam" id="PF12923">
    <property type="entry name" value="RRP7"/>
    <property type="match status" value="1"/>
</dbReference>
<dbReference type="Pfam" id="PF17799">
    <property type="entry name" value="RRM_Rrp7"/>
    <property type="match status" value="1"/>
</dbReference>
<evidence type="ECO:0000256" key="2">
    <source>
        <dbReference type="PROSITE-ProRule" id="PRU00176"/>
    </source>
</evidence>
<evidence type="ECO:0000259" key="4">
    <source>
        <dbReference type="PROSITE" id="PS50102"/>
    </source>
</evidence>
<dbReference type="Gene3D" id="6.10.250.1770">
    <property type="match status" value="1"/>
</dbReference>
<dbReference type="InterPro" id="IPR035979">
    <property type="entry name" value="RBD_domain_sf"/>
</dbReference>
<gene>
    <name evidence="5" type="ORF">PLOB_00043436</name>
</gene>